<evidence type="ECO:0000313" key="3">
    <source>
        <dbReference type="WBParaSite" id="Hba_06783"/>
    </source>
</evidence>
<dbReference type="AlphaFoldDB" id="A0A1I7WNQ8"/>
<dbReference type="Proteomes" id="UP000095283">
    <property type="component" value="Unplaced"/>
</dbReference>
<keyword evidence="2" id="KW-1185">Reference proteome</keyword>
<reference evidence="3" key="1">
    <citation type="submission" date="2016-11" db="UniProtKB">
        <authorList>
            <consortium name="WormBaseParasite"/>
        </authorList>
    </citation>
    <scope>IDENTIFICATION</scope>
</reference>
<sequence>MSLKIQFALLTVRNILLSNVFGILHLVFKRKKLVCSTTIVSGPDNDFTS</sequence>
<dbReference type="WBParaSite" id="Hba_06783">
    <property type="protein sequence ID" value="Hba_06783"/>
    <property type="gene ID" value="Hba_06783"/>
</dbReference>
<keyword evidence="1" id="KW-1133">Transmembrane helix</keyword>
<name>A0A1I7WNQ8_HETBA</name>
<keyword evidence="1" id="KW-0472">Membrane</keyword>
<evidence type="ECO:0000313" key="2">
    <source>
        <dbReference type="Proteomes" id="UP000095283"/>
    </source>
</evidence>
<organism evidence="2 3">
    <name type="scientific">Heterorhabditis bacteriophora</name>
    <name type="common">Entomopathogenic nematode worm</name>
    <dbReference type="NCBI Taxonomy" id="37862"/>
    <lineage>
        <taxon>Eukaryota</taxon>
        <taxon>Metazoa</taxon>
        <taxon>Ecdysozoa</taxon>
        <taxon>Nematoda</taxon>
        <taxon>Chromadorea</taxon>
        <taxon>Rhabditida</taxon>
        <taxon>Rhabditina</taxon>
        <taxon>Rhabditomorpha</taxon>
        <taxon>Strongyloidea</taxon>
        <taxon>Heterorhabditidae</taxon>
        <taxon>Heterorhabditis</taxon>
    </lineage>
</organism>
<keyword evidence="1" id="KW-0812">Transmembrane</keyword>
<proteinExistence type="predicted"/>
<accession>A0A1I7WNQ8</accession>
<protein>
    <submittedName>
        <fullName evidence="3">Uncharacterized protein</fullName>
    </submittedName>
</protein>
<feature type="transmembrane region" description="Helical" evidence="1">
    <location>
        <begin position="6"/>
        <end position="28"/>
    </location>
</feature>
<evidence type="ECO:0000256" key="1">
    <source>
        <dbReference type="SAM" id="Phobius"/>
    </source>
</evidence>